<keyword evidence="3" id="KW-1185">Reference proteome</keyword>
<dbReference type="EMBL" id="CP015378">
    <property type="protein sequence ID" value="ANC75539.1"/>
    <property type="molecule type" value="Genomic_DNA"/>
</dbReference>
<protein>
    <recommendedName>
        <fullName evidence="1">N-acetyltransferase domain-containing protein</fullName>
    </recommendedName>
</protein>
<dbReference type="SUPFAM" id="SSF55729">
    <property type="entry name" value="Acyl-CoA N-acyltransferases (Nat)"/>
    <property type="match status" value="1"/>
</dbReference>
<organism evidence="2 3">
    <name type="scientific">Fictibacillus phosphorivorans</name>
    <dbReference type="NCBI Taxonomy" id="1221500"/>
    <lineage>
        <taxon>Bacteria</taxon>
        <taxon>Bacillati</taxon>
        <taxon>Bacillota</taxon>
        <taxon>Bacilli</taxon>
        <taxon>Bacillales</taxon>
        <taxon>Fictibacillaceae</taxon>
        <taxon>Fictibacillus</taxon>
    </lineage>
</organism>
<name>A0A168VQE8_9BACL</name>
<dbReference type="Proteomes" id="UP000076623">
    <property type="component" value="Chromosome"/>
</dbReference>
<dbReference type="STRING" id="1221500.ABE65_001125"/>
<evidence type="ECO:0000313" key="2">
    <source>
        <dbReference type="EMBL" id="ANC75539.1"/>
    </source>
</evidence>
<dbReference type="RefSeq" id="WP_066390781.1">
    <property type="nucleotide sequence ID" value="NZ_CP015378.1"/>
</dbReference>
<feature type="domain" description="N-acetyltransferase" evidence="1">
    <location>
        <begin position="16"/>
        <end position="96"/>
    </location>
</feature>
<dbReference type="InterPro" id="IPR000182">
    <property type="entry name" value="GNAT_dom"/>
</dbReference>
<evidence type="ECO:0000313" key="3">
    <source>
        <dbReference type="Proteomes" id="UP000076623"/>
    </source>
</evidence>
<dbReference type="Gene3D" id="3.40.630.30">
    <property type="match status" value="1"/>
</dbReference>
<dbReference type="GO" id="GO:0016747">
    <property type="term" value="F:acyltransferase activity, transferring groups other than amino-acyl groups"/>
    <property type="evidence" value="ECO:0007669"/>
    <property type="project" value="InterPro"/>
</dbReference>
<dbReference type="AlphaFoldDB" id="A0A168VQE8"/>
<dbReference type="Pfam" id="PF00583">
    <property type="entry name" value="Acetyltransf_1"/>
    <property type="match status" value="1"/>
</dbReference>
<sequence>MKPIFAEKEDLNRLLKWCSDAPEYQKKLSSYLEDRDDTTVVVVEEENVIVAVALLKVQETEKKGYIWMYAKNKDIQNHPEIMQFSLRWLRKQGAKEYTVI</sequence>
<reference evidence="2 3" key="1">
    <citation type="submission" date="2016-04" db="EMBL/GenBank/DDBJ databases">
        <title>Complete genome sequence of Fictibacillus phosphorivorans G25-29, a strain toxic to nematodes.</title>
        <authorList>
            <person name="Zheng Z."/>
        </authorList>
    </citation>
    <scope>NUCLEOTIDE SEQUENCE [LARGE SCALE GENOMIC DNA]</scope>
    <source>
        <strain evidence="2 3">G25-29</strain>
    </source>
</reference>
<dbReference type="KEGG" id="fpn:ABE65_001125"/>
<dbReference type="InterPro" id="IPR016181">
    <property type="entry name" value="Acyl_CoA_acyltransferase"/>
</dbReference>
<proteinExistence type="predicted"/>
<evidence type="ECO:0000259" key="1">
    <source>
        <dbReference type="Pfam" id="PF00583"/>
    </source>
</evidence>
<gene>
    <name evidence="2" type="ORF">ABE65_001125</name>
</gene>
<accession>A0A168VQE8</accession>